<dbReference type="PROSITE" id="PS50983">
    <property type="entry name" value="FE_B12_PBP"/>
    <property type="match status" value="1"/>
</dbReference>
<keyword evidence="7" id="KW-1185">Reference proteome</keyword>
<keyword evidence="4" id="KW-0732">Signal</keyword>
<protein>
    <submittedName>
        <fullName evidence="6">ABC transporter substrate-binding protein</fullName>
    </submittedName>
</protein>
<evidence type="ECO:0000313" key="6">
    <source>
        <dbReference type="EMBL" id="NDJ19763.1"/>
    </source>
</evidence>
<evidence type="ECO:0000256" key="4">
    <source>
        <dbReference type="ARBA" id="ARBA00022729"/>
    </source>
</evidence>
<dbReference type="CDD" id="cd01146">
    <property type="entry name" value="FhuD"/>
    <property type="match status" value="1"/>
</dbReference>
<accession>A0A8J7Z832</accession>
<dbReference type="GO" id="GO:0030288">
    <property type="term" value="C:outer membrane-bounded periplasmic space"/>
    <property type="evidence" value="ECO:0007669"/>
    <property type="project" value="TreeGrafter"/>
</dbReference>
<dbReference type="Gene3D" id="3.40.50.1980">
    <property type="entry name" value="Nitrogenase molybdenum iron protein domain"/>
    <property type="match status" value="2"/>
</dbReference>
<dbReference type="SUPFAM" id="SSF53807">
    <property type="entry name" value="Helical backbone' metal receptor"/>
    <property type="match status" value="1"/>
</dbReference>
<organism evidence="6 7">
    <name type="scientific">Myxacorys almedinensis A</name>
    <dbReference type="NCBI Taxonomy" id="2690445"/>
    <lineage>
        <taxon>Bacteria</taxon>
        <taxon>Bacillati</taxon>
        <taxon>Cyanobacteriota</taxon>
        <taxon>Cyanophyceae</taxon>
        <taxon>Leptolyngbyales</taxon>
        <taxon>Leptolyngbyaceae</taxon>
        <taxon>Myxacorys</taxon>
        <taxon>Myxacorys almedinensis</taxon>
    </lineage>
</organism>
<feature type="domain" description="Fe/B12 periplasmic-binding" evidence="5">
    <location>
        <begin position="12"/>
        <end position="277"/>
    </location>
</feature>
<dbReference type="AlphaFoldDB" id="A0A8J7Z832"/>
<proteinExistence type="inferred from homology"/>
<evidence type="ECO:0000313" key="7">
    <source>
        <dbReference type="Proteomes" id="UP000646053"/>
    </source>
</evidence>
<keyword evidence="3" id="KW-0813">Transport</keyword>
<dbReference type="Pfam" id="PF01497">
    <property type="entry name" value="Peripla_BP_2"/>
    <property type="match status" value="1"/>
</dbReference>
<reference evidence="6" key="1">
    <citation type="submission" date="2019-12" db="EMBL/GenBank/DDBJ databases">
        <title>High-Quality draft genome sequences of three cyanobacteria isolated from the limestone walls of the Old Cathedral of Coimbra.</title>
        <authorList>
            <person name="Tiago I."/>
            <person name="Soares F."/>
            <person name="Portugal A."/>
        </authorList>
    </citation>
    <scope>NUCLEOTIDE SEQUENCE</scope>
    <source>
        <strain evidence="6">A</strain>
    </source>
</reference>
<dbReference type="PANTHER" id="PTHR30532:SF25">
    <property type="entry name" value="IRON(III) DICITRATE-BINDING PERIPLASMIC PROTEIN"/>
    <property type="match status" value="1"/>
</dbReference>
<evidence type="ECO:0000259" key="5">
    <source>
        <dbReference type="PROSITE" id="PS50983"/>
    </source>
</evidence>
<comment type="subcellular location">
    <subcellularLocation>
        <location evidence="1">Cell envelope</location>
    </subcellularLocation>
</comment>
<evidence type="ECO:0000256" key="3">
    <source>
        <dbReference type="ARBA" id="ARBA00022448"/>
    </source>
</evidence>
<comment type="similarity">
    <text evidence="2">Belongs to the bacterial solute-binding protein 8 family.</text>
</comment>
<name>A0A8J7Z832_9CYAN</name>
<dbReference type="PANTHER" id="PTHR30532">
    <property type="entry name" value="IRON III DICITRATE-BINDING PERIPLASMIC PROTEIN"/>
    <property type="match status" value="1"/>
</dbReference>
<dbReference type="InterPro" id="IPR002491">
    <property type="entry name" value="ABC_transptr_periplasmic_BD"/>
</dbReference>
<evidence type="ECO:0000256" key="2">
    <source>
        <dbReference type="ARBA" id="ARBA00008814"/>
    </source>
</evidence>
<gene>
    <name evidence="6" type="ORF">GS601_21145</name>
</gene>
<dbReference type="RefSeq" id="WP_162425280.1">
    <property type="nucleotide sequence ID" value="NZ_WVIE01000039.1"/>
</dbReference>
<comment type="caution">
    <text evidence="6">The sequence shown here is derived from an EMBL/GenBank/DDBJ whole genome shotgun (WGS) entry which is preliminary data.</text>
</comment>
<evidence type="ECO:0000256" key="1">
    <source>
        <dbReference type="ARBA" id="ARBA00004196"/>
    </source>
</evidence>
<dbReference type="InterPro" id="IPR051313">
    <property type="entry name" value="Bact_iron-sidero_bind"/>
</dbReference>
<dbReference type="EMBL" id="WVIE01000039">
    <property type="protein sequence ID" value="NDJ19763.1"/>
    <property type="molecule type" value="Genomic_DNA"/>
</dbReference>
<sequence>MGQTCVPNNPKRVVTISYEILVRALALGIKPIGSTGEEWNETHLSSQYYPYLGNKVGGIKYVGFSRNVNLEKILLLKPDLILAWEDAGKIYPLLSQIAPTLIIPTNDLDWKEGFNITAELLNKEQKAQEVWNHYYQRIDRLKTAFGNRYQNQRISIVTAVGETAYIFVKNSFAGSILEDLGLQRPLAQNVSVPDGVIPSISEERLDLIDADILFFMGGDNRNGEDFARFQKRPFWQTLTAVQQKKVYPVEYVPWIGDGPLAADAVIDDLYRYLVNTP</sequence>
<dbReference type="GO" id="GO:1901678">
    <property type="term" value="P:iron coordination entity transport"/>
    <property type="evidence" value="ECO:0007669"/>
    <property type="project" value="UniProtKB-ARBA"/>
</dbReference>
<dbReference type="Proteomes" id="UP000646053">
    <property type="component" value="Unassembled WGS sequence"/>
</dbReference>